<protein>
    <submittedName>
        <fullName evidence="1">Uncharacterized protein</fullName>
    </submittedName>
</protein>
<reference evidence="1 2" key="1">
    <citation type="journal article" date="2013" name="PLoS ONE">
        <title>Assembly-driven community genomics of a hypersaline microbial ecosystem.</title>
        <authorList>
            <person name="Podell S."/>
            <person name="Ugalde J.A."/>
            <person name="Narasingarao P."/>
            <person name="Banfield J.F."/>
            <person name="Heidelberg K.B."/>
            <person name="Allen E.E."/>
        </authorList>
    </citation>
    <scope>NUCLEOTIDE SEQUENCE [LARGE SCALE GENOMIC DNA]</scope>
    <source>
        <strain evidence="2">J07HQW2</strain>
    </source>
</reference>
<name>U1MZN8_9EURY</name>
<dbReference type="HOGENOM" id="CLU_2565669_0_0_2"/>
<proteinExistence type="predicted"/>
<gene>
    <name evidence="1" type="ORF">J07HQW2_02440</name>
</gene>
<evidence type="ECO:0000313" key="1">
    <source>
        <dbReference type="EMBL" id="ERG95979.1"/>
    </source>
</evidence>
<dbReference type="STRING" id="1238425.J07HQW2_02440"/>
<organism evidence="1 2">
    <name type="scientific">Haloquadratum walsbyi J07HQW2</name>
    <dbReference type="NCBI Taxonomy" id="1238425"/>
    <lineage>
        <taxon>Archaea</taxon>
        <taxon>Methanobacteriati</taxon>
        <taxon>Methanobacteriota</taxon>
        <taxon>Stenosarchaea group</taxon>
        <taxon>Halobacteria</taxon>
        <taxon>Halobacteriales</taxon>
        <taxon>Haloferacaceae</taxon>
        <taxon>Haloquadratum</taxon>
    </lineage>
</organism>
<dbReference type="AlphaFoldDB" id="U1MZN8"/>
<evidence type="ECO:0000313" key="2">
    <source>
        <dbReference type="Proteomes" id="UP000030710"/>
    </source>
</evidence>
<dbReference type="Proteomes" id="UP000030710">
    <property type="component" value="Unassembled WGS sequence"/>
</dbReference>
<dbReference type="EMBL" id="KE356561">
    <property type="protein sequence ID" value="ERG95979.1"/>
    <property type="molecule type" value="Genomic_DNA"/>
</dbReference>
<sequence length="81" mass="8502">MAIDTTANLSIQIGSGVSSIERGARRIKSIDISTNPHTTVFVAIKTNADAVVLNTDTCVIGDGFQIGGVMCESSRCCPRIC</sequence>
<accession>U1MZN8</accession>